<feature type="non-terminal residue" evidence="4">
    <location>
        <position position="97"/>
    </location>
</feature>
<dbReference type="GO" id="GO:0003723">
    <property type="term" value="F:RNA binding"/>
    <property type="evidence" value="ECO:0007669"/>
    <property type="project" value="UniProtKB-UniRule"/>
</dbReference>
<organism evidence="4 5">
    <name type="scientific">Candidatus Collierbacteria bacterium CG1_02_44_10</name>
    <dbReference type="NCBI Taxonomy" id="1805087"/>
    <lineage>
        <taxon>Bacteria</taxon>
        <taxon>Candidatus Collieribacteriota</taxon>
    </lineage>
</organism>
<evidence type="ECO:0000313" key="5">
    <source>
        <dbReference type="Proteomes" id="UP000182345"/>
    </source>
</evidence>
<dbReference type="Gene3D" id="3.30.300.20">
    <property type="match status" value="1"/>
</dbReference>
<evidence type="ECO:0000256" key="2">
    <source>
        <dbReference type="ARBA" id="ARBA00022884"/>
    </source>
</evidence>
<sequence length="97" mass="10635">MKQLIEYIVSNIVNHPESVSVTEEATEDKDATKYLIKVDPQDVGRVIGKQGKVIKSIRQLVRIAAIQKGTRAIVDLLEDETKIAPPPESPAETLAGE</sequence>
<dbReference type="Proteomes" id="UP000182345">
    <property type="component" value="Unassembled WGS sequence"/>
</dbReference>
<dbReference type="SUPFAM" id="SSF54814">
    <property type="entry name" value="Prokaryotic type KH domain (KH-domain type II)"/>
    <property type="match status" value="1"/>
</dbReference>
<evidence type="ECO:0000256" key="1">
    <source>
        <dbReference type="ARBA" id="ARBA00022490"/>
    </source>
</evidence>
<dbReference type="InterPro" id="IPR015946">
    <property type="entry name" value="KH_dom-like_a/b"/>
</dbReference>
<keyword evidence="1" id="KW-0963">Cytoplasm</keyword>
<proteinExistence type="inferred from homology"/>
<dbReference type="AlphaFoldDB" id="A0A1J4RY71"/>
<dbReference type="PANTHER" id="PTHR34654">
    <property type="entry name" value="UPF0109 PROTEIN SCO5592"/>
    <property type="match status" value="1"/>
</dbReference>
<evidence type="ECO:0000313" key="4">
    <source>
        <dbReference type="EMBL" id="OIN92123.1"/>
    </source>
</evidence>
<reference evidence="4 5" key="1">
    <citation type="journal article" date="2016" name="Environ. Microbiol.">
        <title>Genomic resolution of a cold subsurface aquifer community provides metabolic insights for novel microbes adapted to high CO concentrations.</title>
        <authorList>
            <person name="Probst A.J."/>
            <person name="Castelle C.J."/>
            <person name="Singh A."/>
            <person name="Brown C.T."/>
            <person name="Anantharaman K."/>
            <person name="Sharon I."/>
            <person name="Hug L.A."/>
            <person name="Burstein D."/>
            <person name="Emerson J.B."/>
            <person name="Thomas B.C."/>
            <person name="Banfield J.F."/>
        </authorList>
    </citation>
    <scope>NUCLEOTIDE SEQUENCE [LARGE SCALE GENOMIC DNA]</scope>
    <source>
        <strain evidence="4">CG1_02_44_10</strain>
    </source>
</reference>
<dbReference type="CDD" id="cd22533">
    <property type="entry name" value="KH-II_YlqC-like"/>
    <property type="match status" value="1"/>
</dbReference>
<dbReference type="PROSITE" id="PS50084">
    <property type="entry name" value="KH_TYPE_1"/>
    <property type="match status" value="1"/>
</dbReference>
<evidence type="ECO:0000256" key="3">
    <source>
        <dbReference type="PROSITE-ProRule" id="PRU00117"/>
    </source>
</evidence>
<comment type="caution">
    <text evidence="4">The sequence shown here is derived from an EMBL/GenBank/DDBJ whole genome shotgun (WGS) entry which is preliminary data.</text>
</comment>
<dbReference type="HAMAP" id="MF_00088">
    <property type="entry name" value="KhpA"/>
    <property type="match status" value="1"/>
</dbReference>
<dbReference type="PANTHER" id="PTHR34654:SF1">
    <property type="entry name" value="RNA-BINDING PROTEIN KHPA"/>
    <property type="match status" value="1"/>
</dbReference>
<dbReference type="InterPro" id="IPR020627">
    <property type="entry name" value="KhpA"/>
</dbReference>
<name>A0A1J4RY71_9BACT</name>
<dbReference type="Pfam" id="PF13083">
    <property type="entry name" value="KH_KhpA-B"/>
    <property type="match status" value="1"/>
</dbReference>
<dbReference type="InterPro" id="IPR009019">
    <property type="entry name" value="KH_sf_prok-type"/>
</dbReference>
<dbReference type="EMBL" id="MNUK01000025">
    <property type="protein sequence ID" value="OIN92123.1"/>
    <property type="molecule type" value="Genomic_DNA"/>
</dbReference>
<protein>
    <submittedName>
        <fullName evidence="4">Uncharacterized protein</fullName>
    </submittedName>
</protein>
<gene>
    <name evidence="4" type="ORF">AUJ42_00900</name>
</gene>
<keyword evidence="2 3" id="KW-0694">RNA-binding</keyword>
<accession>A0A1J4RY71</accession>